<sequence>MKELKYTLIADGSSDSVLLKIIKWSLDDLYPRLSNDGSFADFRQMQKPPKRLVEKVKAAKLYYPFDILFVHRDAESANHRIIAQRYQEVSSELKKDDLDRTICVVPIKMMETWLLIDQDAIKKAAGNRNYNGNINLPLIRNLERESQPKELLHNILREVSGRKNRNLRNFNIDKTVHLVAENIEDYSPLRNLVAFQAFEEQLKKVVDIFLEN</sequence>
<organism evidence="1 2">
    <name type="scientific">Aquipluma nitroreducens</name>
    <dbReference type="NCBI Taxonomy" id="2010828"/>
    <lineage>
        <taxon>Bacteria</taxon>
        <taxon>Pseudomonadati</taxon>
        <taxon>Bacteroidota</taxon>
        <taxon>Bacteroidia</taxon>
        <taxon>Marinilabiliales</taxon>
        <taxon>Prolixibacteraceae</taxon>
        <taxon>Aquipluma</taxon>
    </lineage>
</organism>
<evidence type="ECO:0000313" key="2">
    <source>
        <dbReference type="Proteomes" id="UP001193389"/>
    </source>
</evidence>
<protein>
    <recommendedName>
        <fullName evidence="3">DUF4276 family protein</fullName>
    </recommendedName>
</protein>
<keyword evidence="2" id="KW-1185">Reference proteome</keyword>
<dbReference type="RefSeq" id="WP_318347235.1">
    <property type="nucleotide sequence ID" value="NZ_AP018694.1"/>
</dbReference>
<gene>
    <name evidence="1" type="ORF">AQPE_3123</name>
</gene>
<dbReference type="Proteomes" id="UP001193389">
    <property type="component" value="Chromosome"/>
</dbReference>
<name>A0A5K7SBL5_9BACT</name>
<reference evidence="1" key="1">
    <citation type="journal article" date="2020" name="Int. J. Syst. Evol. Microbiol.">
        <title>Aquipluma nitroreducens gen. nov. sp. nov., a novel facultatively anaerobic bacterium isolated from a freshwater lake.</title>
        <authorList>
            <person name="Watanabe M."/>
            <person name="Kojima H."/>
            <person name="Fukui M."/>
        </authorList>
    </citation>
    <scope>NUCLEOTIDE SEQUENCE</scope>
    <source>
        <strain evidence="1">MeG22</strain>
    </source>
</reference>
<dbReference type="EMBL" id="AP018694">
    <property type="protein sequence ID" value="BBE18950.1"/>
    <property type="molecule type" value="Genomic_DNA"/>
</dbReference>
<evidence type="ECO:0000313" key="1">
    <source>
        <dbReference type="EMBL" id="BBE18950.1"/>
    </source>
</evidence>
<evidence type="ECO:0008006" key="3">
    <source>
        <dbReference type="Google" id="ProtNLM"/>
    </source>
</evidence>
<accession>A0A5K7SBL5</accession>
<dbReference type="KEGG" id="anf:AQPE_3123"/>
<dbReference type="AlphaFoldDB" id="A0A5K7SBL5"/>
<proteinExistence type="predicted"/>